<accession>A0A9N9PJG7</accession>
<dbReference type="AlphaFoldDB" id="A0A9N9PJG7"/>
<dbReference type="EMBL" id="CAJVPY010067803">
    <property type="protein sequence ID" value="CAG8826337.1"/>
    <property type="molecule type" value="Genomic_DNA"/>
</dbReference>
<comment type="caution">
    <text evidence="1">The sequence shown here is derived from an EMBL/GenBank/DDBJ whole genome shotgun (WGS) entry which is preliminary data.</text>
</comment>
<reference evidence="1" key="1">
    <citation type="submission" date="2021-06" db="EMBL/GenBank/DDBJ databases">
        <authorList>
            <person name="Kallberg Y."/>
            <person name="Tangrot J."/>
            <person name="Rosling A."/>
        </authorList>
    </citation>
    <scope>NUCLEOTIDE SEQUENCE</scope>
    <source>
        <strain evidence="1">MA453B</strain>
    </source>
</reference>
<sequence>YWARTLSTKVVEPDLLQRSKLDQNCDGESGFFLFFEILGSLARSVTAK</sequence>
<gene>
    <name evidence="1" type="ORF">DERYTH_LOCUS28061</name>
</gene>
<feature type="non-terminal residue" evidence="1">
    <location>
        <position position="1"/>
    </location>
</feature>
<proteinExistence type="predicted"/>
<dbReference type="Proteomes" id="UP000789405">
    <property type="component" value="Unassembled WGS sequence"/>
</dbReference>
<feature type="non-terminal residue" evidence="1">
    <location>
        <position position="48"/>
    </location>
</feature>
<name>A0A9N9PJG7_9GLOM</name>
<organism evidence="1 2">
    <name type="scientific">Dentiscutata erythropus</name>
    <dbReference type="NCBI Taxonomy" id="1348616"/>
    <lineage>
        <taxon>Eukaryota</taxon>
        <taxon>Fungi</taxon>
        <taxon>Fungi incertae sedis</taxon>
        <taxon>Mucoromycota</taxon>
        <taxon>Glomeromycotina</taxon>
        <taxon>Glomeromycetes</taxon>
        <taxon>Diversisporales</taxon>
        <taxon>Gigasporaceae</taxon>
        <taxon>Dentiscutata</taxon>
    </lineage>
</organism>
<evidence type="ECO:0000313" key="2">
    <source>
        <dbReference type="Proteomes" id="UP000789405"/>
    </source>
</evidence>
<protein>
    <submittedName>
        <fullName evidence="1">27925_t:CDS:1</fullName>
    </submittedName>
</protein>
<evidence type="ECO:0000313" key="1">
    <source>
        <dbReference type="EMBL" id="CAG8826337.1"/>
    </source>
</evidence>
<keyword evidence="2" id="KW-1185">Reference proteome</keyword>